<proteinExistence type="predicted"/>
<organism evidence="1 2">
    <name type="scientific">Brevibacillus fluminis</name>
    <dbReference type="NCBI Taxonomy" id="511487"/>
    <lineage>
        <taxon>Bacteria</taxon>
        <taxon>Bacillati</taxon>
        <taxon>Bacillota</taxon>
        <taxon>Bacilli</taxon>
        <taxon>Bacillales</taxon>
        <taxon>Paenibacillaceae</taxon>
        <taxon>Brevibacillus</taxon>
    </lineage>
</organism>
<evidence type="ECO:0000313" key="2">
    <source>
        <dbReference type="Proteomes" id="UP000271031"/>
    </source>
</evidence>
<comment type="caution">
    <text evidence="1">The sequence shown here is derived from an EMBL/GenBank/DDBJ whole genome shotgun (WGS) entry which is preliminary data.</text>
</comment>
<gene>
    <name evidence="1" type="ORF">EDM56_09960</name>
</gene>
<sequence>MTAGISRSFFMAGGGGFEVTRIPTNVLRVYDLLFAKYAEKNKYCHQQNSAKACSSAVFVVLQGHAFHNSFIGQPYNFY</sequence>
<protein>
    <submittedName>
        <fullName evidence="1">Uncharacterized protein</fullName>
    </submittedName>
</protein>
<dbReference type="EMBL" id="RHHQ01000008">
    <property type="protein sequence ID" value="RNB89510.1"/>
    <property type="molecule type" value="Genomic_DNA"/>
</dbReference>
<dbReference type="AlphaFoldDB" id="A0A3M8DN49"/>
<dbReference type="Proteomes" id="UP000271031">
    <property type="component" value="Unassembled WGS sequence"/>
</dbReference>
<keyword evidence="2" id="KW-1185">Reference proteome</keyword>
<reference evidence="1 2" key="1">
    <citation type="submission" date="2018-10" db="EMBL/GenBank/DDBJ databases">
        <title>Phylogenomics of Brevibacillus.</title>
        <authorList>
            <person name="Dunlap C."/>
        </authorList>
    </citation>
    <scope>NUCLEOTIDE SEQUENCE [LARGE SCALE GENOMIC DNA]</scope>
    <source>
        <strain evidence="1 2">JCM 15716</strain>
    </source>
</reference>
<accession>A0A3M8DN49</accession>
<name>A0A3M8DN49_9BACL</name>
<evidence type="ECO:0000313" key="1">
    <source>
        <dbReference type="EMBL" id="RNB89510.1"/>
    </source>
</evidence>